<proteinExistence type="predicted"/>
<sequence>MAAARAALVLAPADTVLGPELEGAEPEPVAAGAGLQLGGLTFFFFGGCFATEGLCPEGACAEPCFGDAGLDSTEEVWFCDVLP</sequence>
<organism evidence="1 2">
    <name type="scientific">Candidatus Sulfotelmatobacter kueseliae</name>
    <dbReference type="NCBI Taxonomy" id="2042962"/>
    <lineage>
        <taxon>Bacteria</taxon>
        <taxon>Pseudomonadati</taxon>
        <taxon>Acidobacteriota</taxon>
        <taxon>Terriglobia</taxon>
        <taxon>Terriglobales</taxon>
        <taxon>Candidatus Korobacteraceae</taxon>
        <taxon>Candidatus Sulfotelmatobacter</taxon>
    </lineage>
</organism>
<evidence type="ECO:0000313" key="1">
    <source>
        <dbReference type="EMBL" id="SPF39289.1"/>
    </source>
</evidence>
<gene>
    <name evidence="1" type="ORF">SBA1_270004</name>
</gene>
<protein>
    <submittedName>
        <fullName evidence="1">Uncharacterized protein</fullName>
    </submittedName>
</protein>
<accession>A0A2U3KHZ2</accession>
<evidence type="ECO:0000313" key="2">
    <source>
        <dbReference type="Proteomes" id="UP000238701"/>
    </source>
</evidence>
<name>A0A2U3KHZ2_9BACT</name>
<dbReference type="EMBL" id="OMOD01000119">
    <property type="protein sequence ID" value="SPF39289.1"/>
    <property type="molecule type" value="Genomic_DNA"/>
</dbReference>
<dbReference type="Proteomes" id="UP000238701">
    <property type="component" value="Unassembled WGS sequence"/>
</dbReference>
<dbReference type="AlphaFoldDB" id="A0A2U3KHZ2"/>
<reference evidence="2" key="1">
    <citation type="submission" date="2018-02" db="EMBL/GenBank/DDBJ databases">
        <authorList>
            <person name="Hausmann B."/>
        </authorList>
    </citation>
    <scope>NUCLEOTIDE SEQUENCE [LARGE SCALE GENOMIC DNA]</scope>
    <source>
        <strain evidence="2">Peat soil MAG SbA1</strain>
    </source>
</reference>